<evidence type="ECO:0000259" key="6">
    <source>
        <dbReference type="Pfam" id="PF13290"/>
    </source>
</evidence>
<dbReference type="InterPro" id="IPR024607">
    <property type="entry name" value="Sulfatase_CS"/>
</dbReference>
<dbReference type="CDD" id="cd16027">
    <property type="entry name" value="SGSH"/>
    <property type="match status" value="1"/>
</dbReference>
<reference evidence="7" key="1">
    <citation type="journal article" date="2021" name="Front. Microbiol.">
        <title>Cellular and Genomic Properties of Haloferax gibbonsii LR2-5, the Host of Euryarchaeal Virus HFTV1.</title>
        <authorList>
            <person name="Tittes C."/>
            <person name="Schwarzer S."/>
            <person name="Pfeiffer F."/>
            <person name="Dyall-Smith M."/>
            <person name="Rodriguez-Franco M."/>
            <person name="Oksanen H.M."/>
            <person name="Quax T.E.F."/>
        </authorList>
    </citation>
    <scope>NUCLEOTIDE SEQUENCE</scope>
    <source>
        <strain evidence="7">LR2-5</strain>
    </source>
</reference>
<dbReference type="Proteomes" id="UP000663064">
    <property type="component" value="Chromosome"/>
</dbReference>
<dbReference type="GeneID" id="59460285"/>
<evidence type="ECO:0000313" key="7">
    <source>
        <dbReference type="EMBL" id="QOS12760.1"/>
    </source>
</evidence>
<keyword evidence="2" id="KW-0479">Metal-binding</keyword>
<feature type="domain" description="Sulfatase N-terminal" evidence="5">
    <location>
        <begin position="7"/>
        <end position="299"/>
    </location>
</feature>
<organism evidence="7 8">
    <name type="scientific">Haloferax gibbonsii</name>
    <dbReference type="NCBI Taxonomy" id="35746"/>
    <lineage>
        <taxon>Archaea</taxon>
        <taxon>Methanobacteriati</taxon>
        <taxon>Methanobacteriota</taxon>
        <taxon>Stenosarchaea group</taxon>
        <taxon>Halobacteria</taxon>
        <taxon>Halobacteriales</taxon>
        <taxon>Haloferacaceae</taxon>
        <taxon>Haloferax</taxon>
    </lineage>
</organism>
<sequence length="550" mass="60818">MASAQPPNILWISLEDTSPRFGCYGDDVATTPNIDSIAADGRVYTDACATAGVCAPSRASVITGCHQTAIGTHHMRTKHMNEDTPALPTPYSSVPPHYVTAFPEFLRAAGYYCTNNSKTDYQFDNLGESQHDFDAPVSIWDENHEDAHWRNRPDDDQPFFAVFNPIRTHESGMWEDGFVGVNGDPETDPATVDVPPYLPDTDGVRKAIARQYDNIARSDEEVGRLLGELREDGLADDTIVFIWSDHGEGLPRAKRSLYDSGINVPLVVRWPGEIEGGERSQRLVSLLDLGPTVLSLAGVDIPTWMQGQPFLGPDANDPREYLLAARDRIDESYDMVRAIRTDRYKYIRNYDQTNPPLVWVPFRARGEAMQDLLRLHAEGELDGPAAELLSGGRPVEELYDLVADPHETNNLADDSAHSETLAELRAAMDDRLDALGDRGQLDETQLVDQMWPGGEQPVTATPTFVPNAPKNRMTEATPTGGEFTAPTTVTLHCDTQGASIVYTTGETADARWKLYTTPIELDEGETTIRTKAIRYGYEESDVRAASFTVN</sequence>
<dbReference type="PANTHER" id="PTHR42693">
    <property type="entry name" value="ARYLSULFATASE FAMILY MEMBER"/>
    <property type="match status" value="1"/>
</dbReference>
<dbReference type="EMBL" id="CP063205">
    <property type="protein sequence ID" value="QOS12760.1"/>
    <property type="molecule type" value="Genomic_DNA"/>
</dbReference>
<proteinExistence type="inferred from homology"/>
<evidence type="ECO:0000259" key="5">
    <source>
        <dbReference type="Pfam" id="PF00884"/>
    </source>
</evidence>
<accession>A0A871BJ09</accession>
<dbReference type="InterPro" id="IPR000917">
    <property type="entry name" value="Sulfatase_N"/>
</dbReference>
<gene>
    <name evidence="7" type="ORF">HfgLR_13160</name>
</gene>
<keyword evidence="3" id="KW-0378">Hydrolase</keyword>
<feature type="domain" description="GH29D-like beta-sandwich" evidence="6">
    <location>
        <begin position="478"/>
        <end position="542"/>
    </location>
</feature>
<comment type="similarity">
    <text evidence="1">Belongs to the sulfatase family.</text>
</comment>
<dbReference type="InterPro" id="IPR059177">
    <property type="entry name" value="GH29D-like_dom"/>
</dbReference>
<dbReference type="Pfam" id="PF00884">
    <property type="entry name" value="Sulfatase"/>
    <property type="match status" value="1"/>
</dbReference>
<dbReference type="SUPFAM" id="SSF53649">
    <property type="entry name" value="Alkaline phosphatase-like"/>
    <property type="match status" value="1"/>
</dbReference>
<dbReference type="Pfam" id="PF13290">
    <property type="entry name" value="CHB_HEX_C_1"/>
    <property type="match status" value="1"/>
</dbReference>
<evidence type="ECO:0000256" key="3">
    <source>
        <dbReference type="ARBA" id="ARBA00022801"/>
    </source>
</evidence>
<name>A0A871BJ09_HALGI</name>
<dbReference type="InterPro" id="IPR050738">
    <property type="entry name" value="Sulfatase"/>
</dbReference>
<dbReference type="Gene3D" id="3.40.720.10">
    <property type="entry name" value="Alkaline Phosphatase, subunit A"/>
    <property type="match status" value="1"/>
</dbReference>
<dbReference type="GO" id="GO:0004065">
    <property type="term" value="F:arylsulfatase activity"/>
    <property type="evidence" value="ECO:0007669"/>
    <property type="project" value="TreeGrafter"/>
</dbReference>
<dbReference type="AlphaFoldDB" id="A0A871BJ09"/>
<dbReference type="GO" id="GO:0046872">
    <property type="term" value="F:metal ion binding"/>
    <property type="evidence" value="ECO:0007669"/>
    <property type="project" value="UniProtKB-KW"/>
</dbReference>
<dbReference type="InterPro" id="IPR017850">
    <property type="entry name" value="Alkaline_phosphatase_core_sf"/>
</dbReference>
<keyword evidence="4" id="KW-0106">Calcium</keyword>
<evidence type="ECO:0000256" key="2">
    <source>
        <dbReference type="ARBA" id="ARBA00022723"/>
    </source>
</evidence>
<evidence type="ECO:0000256" key="4">
    <source>
        <dbReference type="ARBA" id="ARBA00022837"/>
    </source>
</evidence>
<evidence type="ECO:0000313" key="8">
    <source>
        <dbReference type="Proteomes" id="UP000663064"/>
    </source>
</evidence>
<dbReference type="PROSITE" id="PS00523">
    <property type="entry name" value="SULFATASE_1"/>
    <property type="match status" value="1"/>
</dbReference>
<evidence type="ECO:0000256" key="1">
    <source>
        <dbReference type="ARBA" id="ARBA00008779"/>
    </source>
</evidence>
<protein>
    <submittedName>
        <fullName evidence="7">AlkP-core domain protein</fullName>
    </submittedName>
</protein>
<dbReference type="PANTHER" id="PTHR42693:SF53">
    <property type="entry name" value="ENDO-4-O-SULFATASE"/>
    <property type="match status" value="1"/>
</dbReference>
<dbReference type="RefSeq" id="WP_193492618.1">
    <property type="nucleotide sequence ID" value="NZ_CP063205.1"/>
</dbReference>